<dbReference type="SUPFAM" id="SSF53067">
    <property type="entry name" value="Actin-like ATPase domain"/>
    <property type="match status" value="2"/>
</dbReference>
<keyword evidence="1" id="KW-0547">Nucleotide-binding</keyword>
<evidence type="ECO:0000313" key="3">
    <source>
        <dbReference type="EMBL" id="OCL06987.1"/>
    </source>
</evidence>
<protein>
    <submittedName>
        <fullName evidence="3">Actin-like ATPase domain-containing protein</fullName>
    </submittedName>
</protein>
<dbReference type="OrthoDB" id="2963168at2759"/>
<gene>
    <name evidence="3" type="ORF">AOQ84DRAFT_409805</name>
</gene>
<organism evidence="3 4">
    <name type="scientific">Glonium stellatum</name>
    <dbReference type="NCBI Taxonomy" id="574774"/>
    <lineage>
        <taxon>Eukaryota</taxon>
        <taxon>Fungi</taxon>
        <taxon>Dikarya</taxon>
        <taxon>Ascomycota</taxon>
        <taxon>Pezizomycotina</taxon>
        <taxon>Dothideomycetes</taxon>
        <taxon>Pleosporomycetidae</taxon>
        <taxon>Gloniales</taxon>
        <taxon>Gloniaceae</taxon>
        <taxon>Glonium</taxon>
    </lineage>
</organism>
<dbReference type="CDD" id="cd10170">
    <property type="entry name" value="ASKHA_NBD_HSP70"/>
    <property type="match status" value="1"/>
</dbReference>
<dbReference type="EMBL" id="KV749939">
    <property type="protein sequence ID" value="OCL06987.1"/>
    <property type="molecule type" value="Genomic_DNA"/>
</dbReference>
<evidence type="ECO:0000256" key="2">
    <source>
        <dbReference type="ARBA" id="ARBA00022840"/>
    </source>
</evidence>
<dbReference type="GO" id="GO:0005524">
    <property type="term" value="F:ATP binding"/>
    <property type="evidence" value="ECO:0007669"/>
    <property type="project" value="UniProtKB-KW"/>
</dbReference>
<dbReference type="PRINTS" id="PR00301">
    <property type="entry name" value="HEATSHOCK70"/>
</dbReference>
<reference evidence="3 4" key="1">
    <citation type="journal article" date="2016" name="Nat. Commun.">
        <title>Ectomycorrhizal ecology is imprinted in the genome of the dominant symbiotic fungus Cenococcum geophilum.</title>
        <authorList>
            <consortium name="DOE Joint Genome Institute"/>
            <person name="Peter M."/>
            <person name="Kohler A."/>
            <person name="Ohm R.A."/>
            <person name="Kuo A."/>
            <person name="Krutzmann J."/>
            <person name="Morin E."/>
            <person name="Arend M."/>
            <person name="Barry K.W."/>
            <person name="Binder M."/>
            <person name="Choi C."/>
            <person name="Clum A."/>
            <person name="Copeland A."/>
            <person name="Grisel N."/>
            <person name="Haridas S."/>
            <person name="Kipfer T."/>
            <person name="LaButti K."/>
            <person name="Lindquist E."/>
            <person name="Lipzen A."/>
            <person name="Maire R."/>
            <person name="Meier B."/>
            <person name="Mihaltcheva S."/>
            <person name="Molinier V."/>
            <person name="Murat C."/>
            <person name="Poggeler S."/>
            <person name="Quandt C.A."/>
            <person name="Sperisen C."/>
            <person name="Tritt A."/>
            <person name="Tisserant E."/>
            <person name="Crous P.W."/>
            <person name="Henrissat B."/>
            <person name="Nehls U."/>
            <person name="Egli S."/>
            <person name="Spatafora J.W."/>
            <person name="Grigoriev I.V."/>
            <person name="Martin F.M."/>
        </authorList>
    </citation>
    <scope>NUCLEOTIDE SEQUENCE [LARGE SCALE GENOMIC DNA]</scope>
    <source>
        <strain evidence="3 4">CBS 207.34</strain>
    </source>
</reference>
<dbReference type="Proteomes" id="UP000250140">
    <property type="component" value="Unassembled WGS sequence"/>
</dbReference>
<name>A0A8E2EXY9_9PEZI</name>
<evidence type="ECO:0000256" key="1">
    <source>
        <dbReference type="ARBA" id="ARBA00022741"/>
    </source>
</evidence>
<dbReference type="PANTHER" id="PTHR14187">
    <property type="entry name" value="ALPHA KINASE/ELONGATION FACTOR 2 KINASE"/>
    <property type="match status" value="1"/>
</dbReference>
<dbReference type="Gene3D" id="3.30.420.40">
    <property type="match status" value="1"/>
</dbReference>
<dbReference type="Pfam" id="PF00012">
    <property type="entry name" value="HSP70"/>
    <property type="match status" value="1"/>
</dbReference>
<dbReference type="InterPro" id="IPR013126">
    <property type="entry name" value="Hsp_70_fam"/>
</dbReference>
<evidence type="ECO:0000313" key="4">
    <source>
        <dbReference type="Proteomes" id="UP000250140"/>
    </source>
</evidence>
<dbReference type="AlphaFoldDB" id="A0A8E2EXY9"/>
<accession>A0A8E2EXY9</accession>
<proteinExistence type="predicted"/>
<dbReference type="InterPro" id="IPR043129">
    <property type="entry name" value="ATPase_NBD"/>
</dbReference>
<sequence length="442" mass="48558">MGNTEIVVGIDFGTTYSGVSWAVNAGDKKIHLITDWINPGASYSNPNSDKVPTLISYNAGGTKWGFEAAALEQPSIHWFKILLEPKHKYAKIVQEVTNANSVLGKINKSPQDVAADYLQTLWTYAQEDIRRHKSSGCNDQSTKIVITVPAMWSEEAKLRTKKAAKAAGLPNEVSLVSEPEAAALAVLRNRKKGEALAKGDVFVVCDAGGGTVDLISYRIRKTDPLEIEECAPGIGGLCGSAFIDMSFEKFVKTKVGKEQFEGIRLKHRKRMLQEFDVQVKRSFAGDDKITSVELRGIEDNPAEGIIDESITIPGYGIRMDVPFDPEKHSKHDRAPASSGWDVAKDQMVWLLKKASPPKDPPPSRFDADTVHDLCTISHKIKKGKIFLENKGYSGAHGGRFRDVKFTLSVQLGSASLEFFVKYNNGVVGTCIAEYREGGEKCH</sequence>
<keyword evidence="2" id="KW-0067">ATP-binding</keyword>
<dbReference type="PANTHER" id="PTHR14187:SF5">
    <property type="entry name" value="HEAT SHOCK 70 KDA PROTEIN 12A"/>
    <property type="match status" value="1"/>
</dbReference>
<keyword evidence="4" id="KW-1185">Reference proteome</keyword>
<dbReference type="GO" id="GO:0140662">
    <property type="term" value="F:ATP-dependent protein folding chaperone"/>
    <property type="evidence" value="ECO:0007669"/>
    <property type="project" value="InterPro"/>
</dbReference>